<evidence type="ECO:0000259" key="14">
    <source>
        <dbReference type="Pfam" id="PF20259"/>
    </source>
</evidence>
<keyword evidence="7" id="KW-0547">Nucleotide-binding</keyword>
<evidence type="ECO:0000256" key="4">
    <source>
        <dbReference type="ARBA" id="ARBA00022555"/>
    </source>
</evidence>
<dbReference type="Pfam" id="PF02657">
    <property type="entry name" value="SufE"/>
    <property type="match status" value="1"/>
</dbReference>
<dbReference type="InterPro" id="IPR023382">
    <property type="entry name" value="MnmA-like_central_sf"/>
</dbReference>
<evidence type="ECO:0000256" key="9">
    <source>
        <dbReference type="ARBA" id="ARBA00022884"/>
    </source>
</evidence>
<feature type="domain" description="tRNA-specific 2-thiouridylase MnmA-like central" evidence="14">
    <location>
        <begin position="332"/>
        <end position="394"/>
    </location>
</feature>
<dbReference type="OrthoDB" id="3685at2759"/>
<dbReference type="Proteomes" id="UP000247409">
    <property type="component" value="Unassembled WGS sequence"/>
</dbReference>
<dbReference type="InterPro" id="IPR004506">
    <property type="entry name" value="MnmA-like"/>
</dbReference>
<feature type="domain" description="tRNA-specific 2-thiouridylase MnmA-like C-terminal" evidence="13">
    <location>
        <begin position="426"/>
        <end position="486"/>
    </location>
</feature>
<comment type="function">
    <text evidence="1">Catalyzes the 2-thiolation of uridine at the wobble position (U34) of mitochondrial tRNA(Lys), tRNA(Glu) and tRNA(Gln). Required for the formation of 5-taurinomethyl-2-thiouridine (tm5s2U) of mitochondrial tRNA(Lys), tRNA(Glu), and tRNA(Gln) at the wobble position. ATP is required to activate the C2 atom of the wobble base.</text>
</comment>
<dbReference type="EMBL" id="NBIV01000051">
    <property type="protein sequence ID" value="PXF45853.1"/>
    <property type="molecule type" value="Genomic_DNA"/>
</dbReference>
<dbReference type="Pfam" id="PF03054">
    <property type="entry name" value="tRNA_Me_trans"/>
    <property type="match status" value="1"/>
</dbReference>
<evidence type="ECO:0000313" key="15">
    <source>
        <dbReference type="EMBL" id="PXF45853.1"/>
    </source>
</evidence>
<keyword evidence="10" id="KW-1015">Disulfide bond</keyword>
<evidence type="ECO:0000256" key="11">
    <source>
        <dbReference type="ARBA" id="ARBA00049564"/>
    </source>
</evidence>
<dbReference type="Gene3D" id="3.40.50.620">
    <property type="entry name" value="HUPs"/>
    <property type="match status" value="1"/>
</dbReference>
<dbReference type="PANTHER" id="PTHR43052">
    <property type="match status" value="1"/>
</dbReference>
<evidence type="ECO:0000256" key="1">
    <source>
        <dbReference type="ARBA" id="ARBA00003986"/>
    </source>
</evidence>
<evidence type="ECO:0000256" key="6">
    <source>
        <dbReference type="ARBA" id="ARBA00022694"/>
    </source>
</evidence>
<dbReference type="Pfam" id="PF20258">
    <property type="entry name" value="tRNA_Me_trans_C"/>
    <property type="match status" value="1"/>
</dbReference>
<keyword evidence="16" id="KW-1185">Reference proteome</keyword>
<comment type="catalytic activity">
    <reaction evidence="11">
        <text>5-taurinomethyluridine(34) in tRNA + S-sulfanyl-L-cysteinyl-[protein] + AH2 + ATP = 5-taurinomethyl-2-thiouridine(34) in tRNA + L-cysteinyl-[protein] + A + AMP + diphosphate + H(+)</text>
        <dbReference type="Rhea" id="RHEA:47040"/>
        <dbReference type="Rhea" id="RHEA-COMP:10131"/>
        <dbReference type="Rhea" id="RHEA-COMP:11726"/>
        <dbReference type="Rhea" id="RHEA-COMP:11732"/>
        <dbReference type="Rhea" id="RHEA-COMP:11733"/>
        <dbReference type="ChEBI" id="CHEBI:13193"/>
        <dbReference type="ChEBI" id="CHEBI:15378"/>
        <dbReference type="ChEBI" id="CHEBI:17499"/>
        <dbReference type="ChEBI" id="CHEBI:29950"/>
        <dbReference type="ChEBI" id="CHEBI:30616"/>
        <dbReference type="ChEBI" id="CHEBI:33019"/>
        <dbReference type="ChEBI" id="CHEBI:61963"/>
        <dbReference type="ChEBI" id="CHEBI:87171"/>
        <dbReference type="ChEBI" id="CHEBI:87172"/>
        <dbReference type="ChEBI" id="CHEBI:456215"/>
        <dbReference type="EC" id="2.8.1.14"/>
    </reaction>
</comment>
<dbReference type="Gene3D" id="2.40.30.10">
    <property type="entry name" value="Translation factors"/>
    <property type="match status" value="1"/>
</dbReference>
<evidence type="ECO:0000256" key="8">
    <source>
        <dbReference type="ARBA" id="ARBA00022840"/>
    </source>
</evidence>
<dbReference type="STRING" id="448386.A0A2V3IUQ5"/>
<evidence type="ECO:0000259" key="12">
    <source>
        <dbReference type="Pfam" id="PF02657"/>
    </source>
</evidence>
<keyword evidence="4" id="KW-0820">tRNA-binding</keyword>
<evidence type="ECO:0000259" key="13">
    <source>
        <dbReference type="Pfam" id="PF20258"/>
    </source>
</evidence>
<keyword evidence="6" id="KW-0819">tRNA processing</keyword>
<evidence type="ECO:0000313" key="16">
    <source>
        <dbReference type="Proteomes" id="UP000247409"/>
    </source>
</evidence>
<dbReference type="NCBIfam" id="NF001138">
    <property type="entry name" value="PRK00143.1"/>
    <property type="match status" value="1"/>
</dbReference>
<name>A0A2V3IUQ5_9FLOR</name>
<dbReference type="InterPro" id="IPR051305">
    <property type="entry name" value="tRNA_2-thiouridylase_MnmA"/>
</dbReference>
<evidence type="ECO:0000256" key="3">
    <source>
        <dbReference type="ARBA" id="ARBA00011953"/>
    </source>
</evidence>
<dbReference type="Pfam" id="PF20259">
    <property type="entry name" value="tRNA_Me_trans_M"/>
    <property type="match status" value="1"/>
</dbReference>
<dbReference type="GO" id="GO:0008033">
    <property type="term" value="P:tRNA processing"/>
    <property type="evidence" value="ECO:0007669"/>
    <property type="project" value="UniProtKB-KW"/>
</dbReference>
<dbReference type="GO" id="GO:0061708">
    <property type="term" value="F:tRNA-5-taurinomethyluridine 2-sulfurtransferase"/>
    <property type="evidence" value="ECO:0007669"/>
    <property type="project" value="UniProtKB-EC"/>
</dbReference>
<dbReference type="SUPFAM" id="SSF82649">
    <property type="entry name" value="SufE/NifU"/>
    <property type="match status" value="1"/>
</dbReference>
<sequence length="514" mass="57988">MKSMREESLSPSSRVPGCTSVTHLIVKLNQDNCIEIEGYSDARISRGLLALFVIGLHRCSTEDALKVDASELLAATALPETIGSSRITGLASILRELQKRVRALESSKTTLLGCNDQDLAGRWSDRQGEDVAVLLSGGVDSSVAMRLIMESGARPHPFYIKIWLDDEMAHMGECPWEEDIEYASAVCRQAGVKLQDVPFQRAYWDEVVSYTVEEARRGRTPNPDIMCNSRIKFGAFYNRIGKHFDRIVTGHYAQAIRDLNGRVELRTSPDVMKDQTYFLAHLKQEQLKTVCFPVGRYTKEKVRQFAQHYDLPNQNRRDSQGICFLGKLKFDEFLGHHLGYRKGSLVEFETGKELGYHNGFWFFTLGQRRGVGLSGGPWYVVAKDVSQNVVYVSKDYNGVSKERNRFEFDKALWISGRWPPGLQASGDNLKLRVKTRHGPSFHNAIVTRLDDERGLVELEERDKGLAAGQFSAFYDYEGRCLGSGTISCDISILDLPREIQRLTSDSVRLQAHVC</sequence>
<dbReference type="InterPro" id="IPR046885">
    <property type="entry name" value="MnmA-like_C"/>
</dbReference>
<dbReference type="SUPFAM" id="SSF52402">
    <property type="entry name" value="Adenine nucleotide alpha hydrolases-like"/>
    <property type="match status" value="1"/>
</dbReference>
<keyword evidence="9" id="KW-0694">RNA-binding</keyword>
<gene>
    <name evidence="15" type="ORF">BWQ96_04390</name>
</gene>
<dbReference type="GO" id="GO:0000049">
    <property type="term" value="F:tRNA binding"/>
    <property type="evidence" value="ECO:0007669"/>
    <property type="project" value="UniProtKB-KW"/>
</dbReference>
<dbReference type="InterPro" id="IPR014729">
    <property type="entry name" value="Rossmann-like_a/b/a_fold"/>
</dbReference>
<evidence type="ECO:0000256" key="10">
    <source>
        <dbReference type="ARBA" id="ARBA00023157"/>
    </source>
</evidence>
<dbReference type="PANTHER" id="PTHR43052:SF1">
    <property type="entry name" value="TRNA-5-TAURINOMETHYLURIDINE 2-SULFURTRANSFERASE"/>
    <property type="match status" value="1"/>
</dbReference>
<dbReference type="EC" id="2.8.1.14" evidence="3"/>
<keyword evidence="8" id="KW-0067">ATP-binding</keyword>
<evidence type="ECO:0000256" key="7">
    <source>
        <dbReference type="ARBA" id="ARBA00022741"/>
    </source>
</evidence>
<dbReference type="AlphaFoldDB" id="A0A2V3IUQ5"/>
<keyword evidence="5" id="KW-0808">Transferase</keyword>
<dbReference type="GO" id="GO:0005524">
    <property type="term" value="F:ATP binding"/>
    <property type="evidence" value="ECO:0007669"/>
    <property type="project" value="UniProtKB-KW"/>
</dbReference>
<reference evidence="15 16" key="1">
    <citation type="journal article" date="2018" name="Mol. Biol. Evol.">
        <title>Analysis of the draft genome of the red seaweed Gracilariopsis chorda provides insights into genome size evolution in Rhodophyta.</title>
        <authorList>
            <person name="Lee J."/>
            <person name="Yang E.C."/>
            <person name="Graf L."/>
            <person name="Yang J.H."/>
            <person name="Qiu H."/>
            <person name="Zel Zion U."/>
            <person name="Chan C.X."/>
            <person name="Stephens T.G."/>
            <person name="Weber A.P.M."/>
            <person name="Boo G.H."/>
            <person name="Boo S.M."/>
            <person name="Kim K.M."/>
            <person name="Shin Y."/>
            <person name="Jung M."/>
            <person name="Lee S.J."/>
            <person name="Yim H.S."/>
            <person name="Lee J.H."/>
            <person name="Bhattacharya D."/>
            <person name="Yoon H.S."/>
        </authorList>
    </citation>
    <scope>NUCLEOTIDE SEQUENCE [LARGE SCALE GENOMIC DNA]</scope>
    <source>
        <strain evidence="15 16">SKKU-2015</strain>
        <tissue evidence="15">Whole body</tissue>
    </source>
</reference>
<dbReference type="Gene3D" id="2.30.30.280">
    <property type="entry name" value="Adenine nucleotide alpha hydrolases-like domains"/>
    <property type="match status" value="1"/>
</dbReference>
<comment type="similarity">
    <text evidence="2">Belongs to the MnmA/TRMU family.</text>
</comment>
<accession>A0A2V3IUQ5</accession>
<dbReference type="CDD" id="cd01998">
    <property type="entry name" value="MnmA_TRMU-like"/>
    <property type="match status" value="1"/>
</dbReference>
<feature type="domain" description="Fe-S metabolism associated" evidence="12">
    <location>
        <begin position="2"/>
        <end position="99"/>
    </location>
</feature>
<dbReference type="Gene3D" id="3.90.1010.10">
    <property type="match status" value="1"/>
</dbReference>
<evidence type="ECO:0000256" key="2">
    <source>
        <dbReference type="ARBA" id="ARBA00006191"/>
    </source>
</evidence>
<dbReference type="NCBIfam" id="TIGR00420">
    <property type="entry name" value="trmU"/>
    <property type="match status" value="1"/>
</dbReference>
<organism evidence="15 16">
    <name type="scientific">Gracilariopsis chorda</name>
    <dbReference type="NCBI Taxonomy" id="448386"/>
    <lineage>
        <taxon>Eukaryota</taxon>
        <taxon>Rhodophyta</taxon>
        <taxon>Florideophyceae</taxon>
        <taxon>Rhodymeniophycidae</taxon>
        <taxon>Gracilariales</taxon>
        <taxon>Gracilariaceae</taxon>
        <taxon>Gracilariopsis</taxon>
    </lineage>
</organism>
<dbReference type="InterPro" id="IPR003808">
    <property type="entry name" value="Fe-S_metab-assoc_dom"/>
</dbReference>
<dbReference type="InterPro" id="IPR046884">
    <property type="entry name" value="MnmA-like_central"/>
</dbReference>
<protein>
    <recommendedName>
        <fullName evidence="3">tRNA-5-taurinomethyluridine 2-sulfurtransferase</fullName>
        <ecNumber evidence="3">2.8.1.14</ecNumber>
    </recommendedName>
</protein>
<evidence type="ECO:0000256" key="5">
    <source>
        <dbReference type="ARBA" id="ARBA00022679"/>
    </source>
</evidence>
<comment type="caution">
    <text evidence="15">The sequence shown here is derived from an EMBL/GenBank/DDBJ whole genome shotgun (WGS) entry which is preliminary data.</text>
</comment>
<proteinExistence type="inferred from homology"/>